<evidence type="ECO:0000256" key="1">
    <source>
        <dbReference type="ARBA" id="ARBA00022857"/>
    </source>
</evidence>
<dbReference type="PANTHER" id="PTHR48106:SF18">
    <property type="entry name" value="QUINONE OXIDOREDUCTASE PIG3"/>
    <property type="match status" value="1"/>
</dbReference>
<reference evidence="5" key="1">
    <citation type="journal article" date="2019" name="Int. J. Syst. Evol. Microbiol.">
        <title>The Global Catalogue of Microorganisms (GCM) 10K type strain sequencing project: providing services to taxonomists for standard genome sequencing and annotation.</title>
        <authorList>
            <consortium name="The Broad Institute Genomics Platform"/>
            <consortium name="The Broad Institute Genome Sequencing Center for Infectious Disease"/>
            <person name="Wu L."/>
            <person name="Ma J."/>
        </authorList>
    </citation>
    <scope>NUCLEOTIDE SEQUENCE [LARGE SCALE GENOMIC DNA]</scope>
    <source>
        <strain evidence="5">JCM 17130</strain>
    </source>
</reference>
<proteinExistence type="predicted"/>
<keyword evidence="1" id="KW-0521">NADP</keyword>
<dbReference type="Proteomes" id="UP001597277">
    <property type="component" value="Unassembled WGS sequence"/>
</dbReference>
<evidence type="ECO:0000313" key="4">
    <source>
        <dbReference type="EMBL" id="MFD1717513.1"/>
    </source>
</evidence>
<dbReference type="InterPro" id="IPR020843">
    <property type="entry name" value="ER"/>
</dbReference>
<dbReference type="Gene3D" id="3.90.180.10">
    <property type="entry name" value="Medium-chain alcohol dehydrogenases, catalytic domain"/>
    <property type="match status" value="1"/>
</dbReference>
<evidence type="ECO:0000256" key="2">
    <source>
        <dbReference type="ARBA" id="ARBA00023002"/>
    </source>
</evidence>
<gene>
    <name evidence="4" type="ORF">ACFSE6_06680</name>
</gene>
<dbReference type="SMART" id="SM00829">
    <property type="entry name" value="PKS_ER"/>
    <property type="match status" value="1"/>
</dbReference>
<dbReference type="InterPro" id="IPR013154">
    <property type="entry name" value="ADH-like_N"/>
</dbReference>
<sequence>MRAVVIPRPGPPEVLEIQDLPEPVAESGQVRIRVAAATVNPTDVALRAGLHPGRDAAGPIVPGMEAAGTVDQVGDGVAFAPGDRVMAITTPDRGGAYREQVVLGADQVARVPEGVSLVEAATLPMNGLTAVRALDMLALPPGGSLVISGAAGALGGYVLQLAVHRGLRVVAIAGEPDRDLLAALAPHEFVPRGERVAERVREVLPDGADGALDAALLHEELVPAVRDDGGFAVVRGWDGSPGRGITVHKVMVGDYLRRADLLDELGGLVADGVLTLRVAQTYPAEEAAEAHRRMESGGVRGRLVVTF</sequence>
<protein>
    <submittedName>
        <fullName evidence="4">Zinc-binding alcohol dehydrogenase family protein</fullName>
    </submittedName>
</protein>
<organism evidence="4 5">
    <name type="scientific">Georgenia deserti</name>
    <dbReference type="NCBI Taxonomy" id="2093781"/>
    <lineage>
        <taxon>Bacteria</taxon>
        <taxon>Bacillati</taxon>
        <taxon>Actinomycetota</taxon>
        <taxon>Actinomycetes</taxon>
        <taxon>Micrococcales</taxon>
        <taxon>Bogoriellaceae</taxon>
        <taxon>Georgenia</taxon>
    </lineage>
</organism>
<feature type="domain" description="Enoyl reductase (ER)" evidence="3">
    <location>
        <begin position="10"/>
        <end position="305"/>
    </location>
</feature>
<dbReference type="Pfam" id="PF08240">
    <property type="entry name" value="ADH_N"/>
    <property type="match status" value="1"/>
</dbReference>
<dbReference type="InterPro" id="IPR036291">
    <property type="entry name" value="NAD(P)-bd_dom_sf"/>
</dbReference>
<keyword evidence="5" id="KW-1185">Reference proteome</keyword>
<keyword evidence="2" id="KW-0560">Oxidoreductase</keyword>
<dbReference type="PANTHER" id="PTHR48106">
    <property type="entry name" value="QUINONE OXIDOREDUCTASE PIG3-RELATED"/>
    <property type="match status" value="1"/>
</dbReference>
<dbReference type="SUPFAM" id="SSF51735">
    <property type="entry name" value="NAD(P)-binding Rossmann-fold domains"/>
    <property type="match status" value="1"/>
</dbReference>
<name>A0ABW4L1I6_9MICO</name>
<evidence type="ECO:0000259" key="3">
    <source>
        <dbReference type="SMART" id="SM00829"/>
    </source>
</evidence>
<dbReference type="InterPro" id="IPR011032">
    <property type="entry name" value="GroES-like_sf"/>
</dbReference>
<comment type="caution">
    <text evidence="4">The sequence shown here is derived from an EMBL/GenBank/DDBJ whole genome shotgun (WGS) entry which is preliminary data.</text>
</comment>
<dbReference type="CDD" id="cd05289">
    <property type="entry name" value="MDR_like_2"/>
    <property type="match status" value="1"/>
</dbReference>
<evidence type="ECO:0000313" key="5">
    <source>
        <dbReference type="Proteomes" id="UP001597277"/>
    </source>
</evidence>
<dbReference type="Pfam" id="PF13602">
    <property type="entry name" value="ADH_zinc_N_2"/>
    <property type="match status" value="1"/>
</dbReference>
<dbReference type="Gene3D" id="3.40.50.720">
    <property type="entry name" value="NAD(P)-binding Rossmann-like Domain"/>
    <property type="match status" value="1"/>
</dbReference>
<dbReference type="SUPFAM" id="SSF50129">
    <property type="entry name" value="GroES-like"/>
    <property type="match status" value="1"/>
</dbReference>
<dbReference type="RefSeq" id="WP_388003887.1">
    <property type="nucleotide sequence ID" value="NZ_JBHUEE010000002.1"/>
</dbReference>
<dbReference type="EMBL" id="JBHUEE010000002">
    <property type="protein sequence ID" value="MFD1717513.1"/>
    <property type="molecule type" value="Genomic_DNA"/>
</dbReference>
<accession>A0ABW4L1I6</accession>